<keyword evidence="1" id="KW-0812">Transmembrane</keyword>
<keyword evidence="1" id="KW-0472">Membrane</keyword>
<evidence type="ECO:0000313" key="3">
    <source>
        <dbReference type="Proteomes" id="UP000254924"/>
    </source>
</evidence>
<dbReference type="EMBL" id="UHFN01000007">
    <property type="protein sequence ID" value="SUN59667.1"/>
    <property type="molecule type" value="Genomic_DNA"/>
</dbReference>
<protein>
    <submittedName>
        <fullName evidence="2">Uncharacterized protein</fullName>
    </submittedName>
</protein>
<feature type="transmembrane region" description="Helical" evidence="1">
    <location>
        <begin position="6"/>
        <end position="26"/>
    </location>
</feature>
<accession>A0A380K6I2</accession>
<dbReference type="Proteomes" id="UP000254924">
    <property type="component" value="Unassembled WGS sequence"/>
</dbReference>
<evidence type="ECO:0000256" key="1">
    <source>
        <dbReference type="SAM" id="Phobius"/>
    </source>
</evidence>
<keyword evidence="1" id="KW-1133">Transmembrane helix</keyword>
<name>A0A380K6I2_9STRE</name>
<dbReference type="AlphaFoldDB" id="A0A380K6I2"/>
<reference evidence="2 3" key="1">
    <citation type="submission" date="2018-06" db="EMBL/GenBank/DDBJ databases">
        <authorList>
            <consortium name="Pathogen Informatics"/>
            <person name="Doyle S."/>
        </authorList>
    </citation>
    <scope>NUCLEOTIDE SEQUENCE [LARGE SCALE GENOMIC DNA]</scope>
    <source>
        <strain evidence="2 3">NCTC12224</strain>
    </source>
</reference>
<evidence type="ECO:0000313" key="2">
    <source>
        <dbReference type="EMBL" id="SUN59667.1"/>
    </source>
</evidence>
<gene>
    <name evidence="2" type="ORF">NCTC12224_00493</name>
</gene>
<sequence length="34" mass="3694">MMTTVLKWLVLLVLAAIVGTFSVILLKGLLTMFG</sequence>
<organism evidence="2 3">
    <name type="scientific">Streptococcus hyointestinalis</name>
    <dbReference type="NCBI Taxonomy" id="1337"/>
    <lineage>
        <taxon>Bacteria</taxon>
        <taxon>Bacillati</taxon>
        <taxon>Bacillota</taxon>
        <taxon>Bacilli</taxon>
        <taxon>Lactobacillales</taxon>
        <taxon>Streptococcaceae</taxon>
        <taxon>Streptococcus</taxon>
    </lineage>
</organism>
<keyword evidence="3" id="KW-1185">Reference proteome</keyword>
<proteinExistence type="predicted"/>